<dbReference type="EMBL" id="JACGCM010001854">
    <property type="protein sequence ID" value="KAF6148283.1"/>
    <property type="molecule type" value="Genomic_DNA"/>
</dbReference>
<proteinExistence type="predicted"/>
<keyword evidence="3" id="KW-1185">Reference proteome</keyword>
<evidence type="ECO:0000313" key="2">
    <source>
        <dbReference type="EMBL" id="KAF6148283.1"/>
    </source>
</evidence>
<organism evidence="2 3">
    <name type="scientific">Kingdonia uniflora</name>
    <dbReference type="NCBI Taxonomy" id="39325"/>
    <lineage>
        <taxon>Eukaryota</taxon>
        <taxon>Viridiplantae</taxon>
        <taxon>Streptophyta</taxon>
        <taxon>Embryophyta</taxon>
        <taxon>Tracheophyta</taxon>
        <taxon>Spermatophyta</taxon>
        <taxon>Magnoliopsida</taxon>
        <taxon>Ranunculales</taxon>
        <taxon>Circaeasteraceae</taxon>
        <taxon>Kingdonia</taxon>
    </lineage>
</organism>
<feature type="coiled-coil region" evidence="1">
    <location>
        <begin position="233"/>
        <end position="260"/>
    </location>
</feature>
<evidence type="ECO:0000313" key="3">
    <source>
        <dbReference type="Proteomes" id="UP000541444"/>
    </source>
</evidence>
<comment type="caution">
    <text evidence="2">The sequence shown here is derived from an EMBL/GenBank/DDBJ whole genome shotgun (WGS) entry which is preliminary data.</text>
</comment>
<feature type="non-terminal residue" evidence="2">
    <location>
        <position position="1"/>
    </location>
</feature>
<sequence length="575" mass="65726">MRKNPRDLSKRGDEGYHHRRVENSMEEEFRCWRDSSVMKKELGGASDSYSDVEGRVWNDNVIWVKGVCLQRKDEEQIELLYKTLKKSPRLKVTINESLLDVVAREGAELVIVLKELNININKRTNSRVHFEQVSSKVPKEENCEGWFGLRNRGEWGGRRECKKRRVDPLSKVIGVKVMESRHAEEGKLRAVGYRLRFAARKGTEELSASTQLELSKMNARLLKGIFLGIEEGNVELENGRVELEKKVARLESDLALGRELGRQILAVGYAVANLKAIMAGTCIEEDKGEDEVLADGGVDMRLRIDELENELVKEKNASASLLTSQADLQVREDQEIFDLLEQLKSEVTRKDNDLEKVRADLAYSESVVDQLSKGLLAKDMDFCMVQKWCDKLNKRVAKLKAYLAAVNSCVKKAEARERSKRKKNNVGVSIVKGYVVDPSALIKELESDVTHIQAHVQRGNERLRESQDKLDIALCRERELKGVVRGKDKLLRKKDELLKKGSVGGSNANDHELKELCAQLAEFRTMNKAKVDKAREKMVEHHEIMTYVDKRMELKDRIHNDLNNCYQSLKKHFSE</sequence>
<feature type="coiled-coil region" evidence="1">
    <location>
        <begin position="297"/>
        <end position="360"/>
    </location>
</feature>
<gene>
    <name evidence="2" type="ORF">GIB67_012058</name>
</gene>
<dbReference type="AlphaFoldDB" id="A0A7J7M088"/>
<accession>A0A7J7M088</accession>
<name>A0A7J7M088_9MAGN</name>
<keyword evidence="1" id="KW-0175">Coiled coil</keyword>
<dbReference type="Proteomes" id="UP000541444">
    <property type="component" value="Unassembled WGS sequence"/>
</dbReference>
<protein>
    <submittedName>
        <fullName evidence="2">Uncharacterized protein</fullName>
    </submittedName>
</protein>
<evidence type="ECO:0000256" key="1">
    <source>
        <dbReference type="SAM" id="Coils"/>
    </source>
</evidence>
<reference evidence="2 3" key="1">
    <citation type="journal article" date="2020" name="IScience">
        <title>Genome Sequencing of the Endangered Kingdonia uniflora (Circaeasteraceae, Ranunculales) Reveals Potential Mechanisms of Evolutionary Specialization.</title>
        <authorList>
            <person name="Sun Y."/>
            <person name="Deng T."/>
            <person name="Zhang A."/>
            <person name="Moore M.J."/>
            <person name="Landis J.B."/>
            <person name="Lin N."/>
            <person name="Zhang H."/>
            <person name="Zhang X."/>
            <person name="Huang J."/>
            <person name="Zhang X."/>
            <person name="Sun H."/>
            <person name="Wang H."/>
        </authorList>
    </citation>
    <scope>NUCLEOTIDE SEQUENCE [LARGE SCALE GENOMIC DNA]</scope>
    <source>
        <strain evidence="2">TB1705</strain>
        <tissue evidence="2">Leaf</tissue>
    </source>
</reference>
<dbReference type="OrthoDB" id="2019763at2759"/>